<dbReference type="Pfam" id="PF19744">
    <property type="entry name" value="DUF6232"/>
    <property type="match status" value="1"/>
</dbReference>
<protein>
    <submittedName>
        <fullName evidence="2">Uncharacterized protein</fullName>
    </submittedName>
</protein>
<gene>
    <name evidence="2" type="ORF">SAMN05444365_10146</name>
</gene>
<dbReference type="InterPro" id="IPR045629">
    <property type="entry name" value="DUF6232"/>
</dbReference>
<keyword evidence="1" id="KW-0472">Membrane</keyword>
<dbReference type="OrthoDB" id="3404235at2"/>
<dbReference type="EMBL" id="FNPH01000001">
    <property type="protein sequence ID" value="SDX91326.1"/>
    <property type="molecule type" value="Genomic_DNA"/>
</dbReference>
<name>A0A1H3FK06_9ACTN</name>
<feature type="transmembrane region" description="Helical" evidence="1">
    <location>
        <begin position="50"/>
        <end position="70"/>
    </location>
</feature>
<dbReference type="AlphaFoldDB" id="A0A1H3FK06"/>
<accession>A0A1H3FK06</accession>
<keyword evidence="1" id="KW-1133">Transmembrane helix</keyword>
<feature type="transmembrane region" description="Helical" evidence="1">
    <location>
        <begin position="76"/>
        <end position="94"/>
    </location>
</feature>
<evidence type="ECO:0000256" key="1">
    <source>
        <dbReference type="SAM" id="Phobius"/>
    </source>
</evidence>
<keyword evidence="1" id="KW-0812">Transmembrane</keyword>
<sequence length="159" mass="17682">MERKPALLYRQPGIRVTPEWFVVAERRFAVRELSNLQTVRGSRDRLTTRAVGATAVVLVVVGAALGFRGLDHLSGATYLALAVAAFVPGALAWAGHRLRPRSYELWGYYHGLNTLLFSTDEERQYGQVTRALLRAQEVTRLGGIAEPIASSQVWVPRPR</sequence>
<reference evidence="3" key="1">
    <citation type="submission" date="2016-10" db="EMBL/GenBank/DDBJ databases">
        <authorList>
            <person name="Varghese N."/>
            <person name="Submissions S."/>
        </authorList>
    </citation>
    <scope>NUCLEOTIDE SEQUENCE [LARGE SCALE GENOMIC DNA]</scope>
    <source>
        <strain evidence="3">DSM 45245</strain>
    </source>
</reference>
<dbReference type="RefSeq" id="WP_091549918.1">
    <property type="nucleotide sequence ID" value="NZ_FNPH01000001.1"/>
</dbReference>
<evidence type="ECO:0000313" key="3">
    <source>
        <dbReference type="Proteomes" id="UP000242415"/>
    </source>
</evidence>
<proteinExistence type="predicted"/>
<dbReference type="Proteomes" id="UP000242415">
    <property type="component" value="Unassembled WGS sequence"/>
</dbReference>
<keyword evidence="3" id="KW-1185">Reference proteome</keyword>
<organism evidence="2 3">
    <name type="scientific">Micromonospora pattaloongensis</name>
    <dbReference type="NCBI Taxonomy" id="405436"/>
    <lineage>
        <taxon>Bacteria</taxon>
        <taxon>Bacillati</taxon>
        <taxon>Actinomycetota</taxon>
        <taxon>Actinomycetes</taxon>
        <taxon>Micromonosporales</taxon>
        <taxon>Micromonosporaceae</taxon>
        <taxon>Micromonospora</taxon>
    </lineage>
</organism>
<evidence type="ECO:0000313" key="2">
    <source>
        <dbReference type="EMBL" id="SDX91326.1"/>
    </source>
</evidence>